<reference evidence="1 2" key="1">
    <citation type="journal article" date="2018" name="PLoS ONE">
        <title>The draft genome of Kipferlia bialata reveals reductive genome evolution in fornicate parasites.</title>
        <authorList>
            <person name="Tanifuji G."/>
            <person name="Takabayashi S."/>
            <person name="Kume K."/>
            <person name="Takagi M."/>
            <person name="Nakayama T."/>
            <person name="Kamikawa R."/>
            <person name="Inagaki Y."/>
            <person name="Hashimoto T."/>
        </authorList>
    </citation>
    <scope>NUCLEOTIDE SEQUENCE [LARGE SCALE GENOMIC DNA]</scope>
    <source>
        <strain evidence="1">NY0173</strain>
    </source>
</reference>
<proteinExistence type="predicted"/>
<accession>A0A9K3CRB1</accession>
<dbReference type="EMBL" id="BDIP01000380">
    <property type="protein sequence ID" value="GIQ81392.1"/>
    <property type="molecule type" value="Genomic_DNA"/>
</dbReference>
<sequence>MGIRGFYGALNRSGCLTSVRVCTLRDRHLLVDLSALKFALVPLLGSQYRWTPLDVAQQLEAFFTTFSRVVVVKDGAVGATPEQLRKREDRFTKRIRDAREAGQWLLRDPHHVPNFLSRVMDDALQDVLGRVASEHITAPSEADHVLIDMALRDRQAAILTGDTDMCKVATTVVWAKTLYKTLLSLKGGETESARVSVTDSRSGKVKKLLHEYHQPRVTSVTVSPPPVYTHQMTGRPLPHSFLSVLRQGLMSNTLADLVAQGIATNQPGIECTGLHSPCTAVNVRMYTNLANMCLCTGPLIPPGASITIGSYLGRQPDSIHVPLTGTCTAVSNKGKMVETRLPTFTDIYPETGTLNTSHRDRFVCLAALGSMDTDYMDRVRDPYDIQRTLLLSIVAREVLDGGIAPYRLLSLAMLLGGVKPIDGAYRVTEADTSTYALLNVCLPIVRAYLSMGPDRYTPALYPSCDHRTCLALSAQVRTEAPELCQLQPYSVHELYAALTRCMNRTAMTGWENLHLDSIPLFASVVKEYP</sequence>
<organism evidence="1 2">
    <name type="scientific">Kipferlia bialata</name>
    <dbReference type="NCBI Taxonomy" id="797122"/>
    <lineage>
        <taxon>Eukaryota</taxon>
        <taxon>Metamonada</taxon>
        <taxon>Carpediemonas-like organisms</taxon>
        <taxon>Kipferlia</taxon>
    </lineage>
</organism>
<keyword evidence="2" id="KW-1185">Reference proteome</keyword>
<dbReference type="SUPFAM" id="SSF88723">
    <property type="entry name" value="PIN domain-like"/>
    <property type="match status" value="1"/>
</dbReference>
<dbReference type="Gene3D" id="3.40.50.1010">
    <property type="entry name" value="5'-nuclease"/>
    <property type="match status" value="1"/>
</dbReference>
<evidence type="ECO:0000313" key="1">
    <source>
        <dbReference type="EMBL" id="GIQ81392.1"/>
    </source>
</evidence>
<dbReference type="AlphaFoldDB" id="A0A9K3CRB1"/>
<evidence type="ECO:0000313" key="2">
    <source>
        <dbReference type="Proteomes" id="UP000265618"/>
    </source>
</evidence>
<gene>
    <name evidence="1" type="ORF">KIPB_002342</name>
</gene>
<name>A0A9K3CRB1_9EUKA</name>
<comment type="caution">
    <text evidence="1">The sequence shown here is derived from an EMBL/GenBank/DDBJ whole genome shotgun (WGS) entry which is preliminary data.</text>
</comment>
<protein>
    <submittedName>
        <fullName evidence="1">Uncharacterized protein</fullName>
    </submittedName>
</protein>
<dbReference type="InterPro" id="IPR029060">
    <property type="entry name" value="PIN-like_dom_sf"/>
</dbReference>
<dbReference type="Proteomes" id="UP000265618">
    <property type="component" value="Unassembled WGS sequence"/>
</dbReference>